<dbReference type="PANTHER" id="PTHR40590:SF1">
    <property type="entry name" value="CYTOPLASMIC PROTEIN"/>
    <property type="match status" value="1"/>
</dbReference>
<name>A0A2R8BAM2_9RHOB</name>
<dbReference type="AlphaFoldDB" id="A0A2R8BAM2"/>
<organism evidence="2 3">
    <name type="scientific">Ascidiaceihabitans donghaensis</name>
    <dbReference type="NCBI Taxonomy" id="1510460"/>
    <lineage>
        <taxon>Bacteria</taxon>
        <taxon>Pseudomonadati</taxon>
        <taxon>Pseudomonadota</taxon>
        <taxon>Alphaproteobacteria</taxon>
        <taxon>Rhodobacterales</taxon>
        <taxon>Paracoccaceae</taxon>
        <taxon>Ascidiaceihabitans</taxon>
    </lineage>
</organism>
<evidence type="ECO:0000256" key="1">
    <source>
        <dbReference type="SAM" id="SignalP"/>
    </source>
</evidence>
<dbReference type="InterPro" id="IPR047111">
    <property type="entry name" value="YbaP-like"/>
</dbReference>
<protein>
    <recommendedName>
        <fullName evidence="4">TraB/GumN family protein</fullName>
    </recommendedName>
</protein>
<dbReference type="Proteomes" id="UP000244880">
    <property type="component" value="Unassembled WGS sequence"/>
</dbReference>
<dbReference type="Pfam" id="PF01963">
    <property type="entry name" value="TraB_PrgY_gumN"/>
    <property type="match status" value="1"/>
</dbReference>
<gene>
    <name evidence="2" type="ORF">ASD8599_00864</name>
</gene>
<reference evidence="2 3" key="1">
    <citation type="submission" date="2018-03" db="EMBL/GenBank/DDBJ databases">
        <authorList>
            <person name="Keele B.F."/>
        </authorList>
    </citation>
    <scope>NUCLEOTIDE SEQUENCE [LARGE SCALE GENOMIC DNA]</scope>
    <source>
        <strain evidence="2 3">CECT 8599</strain>
    </source>
</reference>
<keyword evidence="3" id="KW-1185">Reference proteome</keyword>
<accession>A0A2R8BAM2</accession>
<sequence>MRAITALCLSLFLCGTSAWAACTGVDLRDQLSASQSSDLQSRLKDQAFRHGNHWVATKEDVRLNIIGTLHLDDPRHDAIVKQLKPVLQGADLLLVEATEAEERALENAMALQPDVMFIQTGPSLIDMMSAEEWAALSEAAQARGIPSFMAAKFQPWYLSLVLGLPPCVMQQMAQGGRGLDHRIMAEAKKAGVPTAALEPWDTLFEIFGNDPIEDQIEMLKLSVMPVKAAEDAVATLVAQYFDEDHGAVMDTSRVITKAQVDMAPVAFDTAFDALLDNLLVARNLAWMDVIAAQKDTRIVIAVGAGHLSGPHGILKMLQNVGYKMERQPF</sequence>
<proteinExistence type="predicted"/>
<dbReference type="PANTHER" id="PTHR40590">
    <property type="entry name" value="CYTOPLASMIC PROTEIN-RELATED"/>
    <property type="match status" value="1"/>
</dbReference>
<evidence type="ECO:0000313" key="3">
    <source>
        <dbReference type="Proteomes" id="UP000244880"/>
    </source>
</evidence>
<dbReference type="EMBL" id="OMOR01000001">
    <property type="protein sequence ID" value="SPH20126.1"/>
    <property type="molecule type" value="Genomic_DNA"/>
</dbReference>
<dbReference type="InterPro" id="IPR002816">
    <property type="entry name" value="TraB/PrgY/GumN_fam"/>
</dbReference>
<feature type="signal peptide" evidence="1">
    <location>
        <begin position="1"/>
        <end position="20"/>
    </location>
</feature>
<evidence type="ECO:0008006" key="4">
    <source>
        <dbReference type="Google" id="ProtNLM"/>
    </source>
</evidence>
<dbReference type="PROSITE" id="PS51257">
    <property type="entry name" value="PROKAR_LIPOPROTEIN"/>
    <property type="match status" value="1"/>
</dbReference>
<keyword evidence="1" id="KW-0732">Signal</keyword>
<evidence type="ECO:0000313" key="2">
    <source>
        <dbReference type="EMBL" id="SPH20126.1"/>
    </source>
</evidence>
<dbReference type="OrthoDB" id="9806326at2"/>
<dbReference type="CDD" id="cd14789">
    <property type="entry name" value="Tiki"/>
    <property type="match status" value="1"/>
</dbReference>
<dbReference type="RefSeq" id="WP_108827384.1">
    <property type="nucleotide sequence ID" value="NZ_OMOR01000001.1"/>
</dbReference>
<feature type="chain" id="PRO_5015341132" description="TraB/GumN family protein" evidence="1">
    <location>
        <begin position="21"/>
        <end position="329"/>
    </location>
</feature>